<gene>
    <name evidence="5" type="ORF">METSCH_A12400</name>
</gene>
<keyword evidence="2" id="KW-0863">Zinc-finger</keyword>
<keyword evidence="1" id="KW-0479">Metal-binding</keyword>
<evidence type="ECO:0008006" key="7">
    <source>
        <dbReference type="Google" id="ProtNLM"/>
    </source>
</evidence>
<evidence type="ECO:0000256" key="1">
    <source>
        <dbReference type="ARBA" id="ARBA00022723"/>
    </source>
</evidence>
<evidence type="ECO:0000313" key="5">
    <source>
        <dbReference type="EMBL" id="QBM86595.1"/>
    </source>
</evidence>
<dbReference type="InterPro" id="IPR038886">
    <property type="entry name" value="E3_SLX5/Rfp1"/>
</dbReference>
<dbReference type="GO" id="GO:0033768">
    <property type="term" value="C:SUMO-targeted ubiquitin ligase complex"/>
    <property type="evidence" value="ECO:0007669"/>
    <property type="project" value="TreeGrafter"/>
</dbReference>
<evidence type="ECO:0000313" key="6">
    <source>
        <dbReference type="Proteomes" id="UP000292447"/>
    </source>
</evidence>
<dbReference type="AlphaFoldDB" id="A0A4P6XJF4"/>
<dbReference type="InterPro" id="IPR017907">
    <property type="entry name" value="Znf_RING_CS"/>
</dbReference>
<dbReference type="PROSITE" id="PS00518">
    <property type="entry name" value="ZF_RING_1"/>
    <property type="match status" value="1"/>
</dbReference>
<name>A0A4P6XJF4_9ASCO</name>
<protein>
    <recommendedName>
        <fullName evidence="7">RING-type domain-containing protein</fullName>
    </recommendedName>
</protein>
<organism evidence="5 6">
    <name type="scientific">Metschnikowia aff. pulcherrima</name>
    <dbReference type="NCBI Taxonomy" id="2163413"/>
    <lineage>
        <taxon>Eukaryota</taxon>
        <taxon>Fungi</taxon>
        <taxon>Dikarya</taxon>
        <taxon>Ascomycota</taxon>
        <taxon>Saccharomycotina</taxon>
        <taxon>Pichiomycetes</taxon>
        <taxon>Metschnikowiaceae</taxon>
        <taxon>Metschnikowia</taxon>
    </lineage>
</organism>
<evidence type="ECO:0000256" key="2">
    <source>
        <dbReference type="ARBA" id="ARBA00022771"/>
    </source>
</evidence>
<keyword evidence="6" id="KW-1185">Reference proteome</keyword>
<dbReference type="Proteomes" id="UP000292447">
    <property type="component" value="Chromosome I"/>
</dbReference>
<dbReference type="GO" id="GO:0008270">
    <property type="term" value="F:zinc ion binding"/>
    <property type="evidence" value="ECO:0007669"/>
    <property type="project" value="UniProtKB-KW"/>
</dbReference>
<feature type="region of interest" description="Disordered" evidence="4">
    <location>
        <begin position="225"/>
        <end position="266"/>
    </location>
</feature>
<evidence type="ECO:0000256" key="4">
    <source>
        <dbReference type="SAM" id="MobiDB-lite"/>
    </source>
</evidence>
<evidence type="ECO:0000256" key="3">
    <source>
        <dbReference type="ARBA" id="ARBA00022833"/>
    </source>
</evidence>
<dbReference type="PANTHER" id="PTHR28042:SF1">
    <property type="entry name" value="E3 UBIQUITIN-PROTEIN LIGASE COMPLEX SLX5-SLX8 SUBUNIT SLX5"/>
    <property type="match status" value="1"/>
</dbReference>
<accession>A0A4P6XJF4</accession>
<keyword evidence="3" id="KW-0862">Zinc</keyword>
<proteinExistence type="predicted"/>
<reference evidence="6" key="1">
    <citation type="submission" date="2019-03" db="EMBL/GenBank/DDBJ databases">
        <title>Snf2 controls pulcherriminic acid biosynthesis and connects pigmentation and antifungal activity of the yeast Metschnikowia pulcherrima.</title>
        <authorList>
            <person name="Gore-Lloyd D."/>
            <person name="Sumann I."/>
            <person name="Brachmann A.O."/>
            <person name="Schneeberger K."/>
            <person name="Ortiz-Merino R.A."/>
            <person name="Moreno-Beltran M."/>
            <person name="Schlaefli M."/>
            <person name="Kirner P."/>
            <person name="Santos Kron A."/>
            <person name="Wolfe K.H."/>
            <person name="Piel J."/>
            <person name="Ahrens C.H."/>
            <person name="Henk D."/>
            <person name="Freimoser F.M."/>
        </authorList>
    </citation>
    <scope>NUCLEOTIDE SEQUENCE [LARGE SCALE GENOMIC DNA]</scope>
    <source>
        <strain evidence="6">APC 1.2</strain>
    </source>
</reference>
<dbReference type="GO" id="GO:0004842">
    <property type="term" value="F:ubiquitin-protein transferase activity"/>
    <property type="evidence" value="ECO:0007669"/>
    <property type="project" value="TreeGrafter"/>
</dbReference>
<dbReference type="PANTHER" id="PTHR28042">
    <property type="entry name" value="E3 UBIQUITIN-PROTEIN LIGASE COMPLEX SLX5-SLX8 SUBUNIT SLX5"/>
    <property type="match status" value="1"/>
</dbReference>
<dbReference type="EMBL" id="CP034456">
    <property type="protein sequence ID" value="QBM86595.1"/>
    <property type="molecule type" value="Genomic_DNA"/>
</dbReference>
<feature type="region of interest" description="Disordered" evidence="4">
    <location>
        <begin position="140"/>
        <end position="159"/>
    </location>
</feature>
<sequence length="487" mass="55042">MPIHPQNIGRNTTFVFHRIHRTFVRVVQDRISVSEYDSPSYRISDMYVVLGCTMQHCRAYTFLLHRPFLYCADHVYNKLFFSNSHTTFQQKKKTFKTFSFSSFSLYSFSSGKDCERTNNAVSFVHALECTRCGRISGGYMSERTQTKSPSPPVVEVGSEDESLTISSIPASTALRQPSVIDVTSDISEDEEVEIVAEHNNFPDADDVEITGHSHLDSPVYEIEYPGGPPSRSISREAPPARPISRHRSRNEPVTRNVRRRRNPPHGRNFYQASFAYDFSGSPLLSHHDIPAMLAAHQHRLLHMLHSPEGEVSAAIMERINRAEENSLDRKIESENKHNKNVLEKKKGISSAELDGYTNNIAEDDNLMCELCGVVLGEGIPADFEPDPKYDDALEQHASVSQVKAPWFCIRQCFSIDKDLSKRVFAAKCGHVFCGRCMKNIGNRLSVKGGKRSNDITILNPNIYAPRKCPAKECGVVFKKSKFMELFL</sequence>
<dbReference type="STRING" id="2163413.A0A4P6XJF4"/>